<sequence length="51" mass="5934">MGVEGPEPNGTLMENRSDKVLHPNQKQKVKIYCGQNFYRKDNISEGKRERL</sequence>
<feature type="region of interest" description="Disordered" evidence="1">
    <location>
        <begin position="1"/>
        <end position="24"/>
    </location>
</feature>
<keyword evidence="3" id="KW-1185">Reference proteome</keyword>
<dbReference type="Proteomes" id="UP001054252">
    <property type="component" value="Unassembled WGS sequence"/>
</dbReference>
<dbReference type="EMBL" id="BPVZ01000197">
    <property type="protein sequence ID" value="GKV45692.1"/>
    <property type="molecule type" value="Genomic_DNA"/>
</dbReference>
<reference evidence="2 3" key="1">
    <citation type="journal article" date="2021" name="Commun. Biol.">
        <title>The genome of Shorea leprosula (Dipterocarpaceae) highlights the ecological relevance of drought in aseasonal tropical rainforests.</title>
        <authorList>
            <person name="Ng K.K.S."/>
            <person name="Kobayashi M.J."/>
            <person name="Fawcett J.A."/>
            <person name="Hatakeyama M."/>
            <person name="Paape T."/>
            <person name="Ng C.H."/>
            <person name="Ang C.C."/>
            <person name="Tnah L.H."/>
            <person name="Lee C.T."/>
            <person name="Nishiyama T."/>
            <person name="Sese J."/>
            <person name="O'Brien M.J."/>
            <person name="Copetti D."/>
            <person name="Mohd Noor M.I."/>
            <person name="Ong R.C."/>
            <person name="Putra M."/>
            <person name="Sireger I.Z."/>
            <person name="Indrioko S."/>
            <person name="Kosugi Y."/>
            <person name="Izuno A."/>
            <person name="Isagi Y."/>
            <person name="Lee S.L."/>
            <person name="Shimizu K.K."/>
        </authorList>
    </citation>
    <scope>NUCLEOTIDE SEQUENCE [LARGE SCALE GENOMIC DNA]</scope>
    <source>
        <strain evidence="2">214</strain>
    </source>
</reference>
<organism evidence="2 3">
    <name type="scientific">Rubroshorea leprosula</name>
    <dbReference type="NCBI Taxonomy" id="152421"/>
    <lineage>
        <taxon>Eukaryota</taxon>
        <taxon>Viridiplantae</taxon>
        <taxon>Streptophyta</taxon>
        <taxon>Embryophyta</taxon>
        <taxon>Tracheophyta</taxon>
        <taxon>Spermatophyta</taxon>
        <taxon>Magnoliopsida</taxon>
        <taxon>eudicotyledons</taxon>
        <taxon>Gunneridae</taxon>
        <taxon>Pentapetalae</taxon>
        <taxon>rosids</taxon>
        <taxon>malvids</taxon>
        <taxon>Malvales</taxon>
        <taxon>Dipterocarpaceae</taxon>
        <taxon>Rubroshorea</taxon>
    </lineage>
</organism>
<evidence type="ECO:0000313" key="3">
    <source>
        <dbReference type="Proteomes" id="UP001054252"/>
    </source>
</evidence>
<name>A0AAV5M8C6_9ROSI</name>
<evidence type="ECO:0000313" key="2">
    <source>
        <dbReference type="EMBL" id="GKV45692.1"/>
    </source>
</evidence>
<accession>A0AAV5M8C6</accession>
<proteinExistence type="predicted"/>
<dbReference type="AlphaFoldDB" id="A0AAV5M8C6"/>
<gene>
    <name evidence="2" type="ORF">SLEP1_g52750</name>
</gene>
<evidence type="ECO:0000256" key="1">
    <source>
        <dbReference type="SAM" id="MobiDB-lite"/>
    </source>
</evidence>
<protein>
    <submittedName>
        <fullName evidence="2">Uncharacterized protein</fullName>
    </submittedName>
</protein>
<comment type="caution">
    <text evidence="2">The sequence shown here is derived from an EMBL/GenBank/DDBJ whole genome shotgun (WGS) entry which is preliminary data.</text>
</comment>